<geneLocation type="chloroplast" evidence="1"/>
<keyword evidence="1" id="KW-0934">Plastid</keyword>
<dbReference type="EMBL" id="KJ410682">
    <property type="protein sequence ID" value="AHX25178.1"/>
    <property type="molecule type" value="Genomic_DNA"/>
</dbReference>
<evidence type="ECO:0000313" key="1">
    <source>
        <dbReference type="EMBL" id="AHX25178.1"/>
    </source>
</evidence>
<proteinExistence type="predicted"/>
<dbReference type="InterPro" id="IPR036628">
    <property type="entry name" value="Clp_N_dom_sf"/>
</dbReference>
<sequence length="149" mass="17303">MKEKQFYTTKFLSLQLKQAILLAFKEAKKYGSTNVNSKFLLYAILKIDRTLANEGIKNLYKSNFPLENKVNKILIKFESDFKVLKKGSSVIEKDNVLTFSRTSRRVLFLIVRSIKTTQNICVINTFQVFNSLIRNKGLRKWIKNALTDS</sequence>
<dbReference type="Gene3D" id="1.10.1780.10">
    <property type="entry name" value="Clp, N-terminal domain"/>
    <property type="match status" value="1"/>
</dbReference>
<name>A0A023PLP1_9STRA</name>
<keyword evidence="1" id="KW-0150">Chloroplast</keyword>
<protein>
    <submittedName>
        <fullName evidence="1">N-domain of Clp Chaperone</fullName>
    </submittedName>
</protein>
<gene>
    <name evidence="1" type="primary">clpN</name>
    <name evidence="1" type="ORF">Naga00145</name>
</gene>
<dbReference type="AlphaFoldDB" id="A0A023PLP1"/>
<accession>A0A023PLP1</accession>
<reference evidence="1" key="1">
    <citation type="journal article" date="2014" name="BMC Genomics">
        <title>A pangenomic analysis of the Nannochloropsis organellar genomes reveals novel genetic variations in key metabolic genes.</title>
        <authorList>
            <person name="Starkenburg S.R."/>
            <person name="Kwon K.J."/>
            <person name="Jha R.K."/>
            <person name="McKay C."/>
            <person name="Jacobs M."/>
            <person name="Chertkov O."/>
            <person name="Twary S."/>
            <person name="Rocap G."/>
            <person name="Cattolico R.A."/>
        </authorList>
    </citation>
    <scope>NUCLEOTIDE SEQUENCE</scope>
    <source>
        <strain evidence="1">CCMP526</strain>
    </source>
</reference>
<organism evidence="1">
    <name type="scientific">Nannochloropsis gaditana</name>
    <dbReference type="NCBI Taxonomy" id="72520"/>
    <lineage>
        <taxon>Eukaryota</taxon>
        <taxon>Sar</taxon>
        <taxon>Stramenopiles</taxon>
        <taxon>Ochrophyta</taxon>
        <taxon>Eustigmatophyceae</taxon>
        <taxon>Eustigmatales</taxon>
        <taxon>Monodopsidaceae</taxon>
        <taxon>Nannochloropsis</taxon>
    </lineage>
</organism>